<feature type="chain" id="PRO_5036697164" description="Solute-binding protein family 3/N-terminal domain-containing protein" evidence="1">
    <location>
        <begin position="28"/>
        <end position="249"/>
    </location>
</feature>
<dbReference type="RefSeq" id="WP_229779866.1">
    <property type="nucleotide sequence ID" value="NZ_BMPZ01000007.1"/>
</dbReference>
<dbReference type="PANTHER" id="PTHR38834:SF3">
    <property type="entry name" value="SOLUTE-BINDING PROTEIN FAMILY 3_N-TERMINAL DOMAIN-CONTAINING PROTEIN"/>
    <property type="match status" value="1"/>
</dbReference>
<dbReference type="Gene3D" id="3.40.190.10">
    <property type="entry name" value="Periplasmic binding protein-like II"/>
    <property type="match status" value="2"/>
</dbReference>
<comment type="caution">
    <text evidence="3">The sequence shown here is derived from an EMBL/GenBank/DDBJ whole genome shotgun (WGS) entry which is preliminary data.</text>
</comment>
<dbReference type="AlphaFoldDB" id="A0A917NBP7"/>
<accession>A0A917NBP7</accession>
<evidence type="ECO:0000256" key="1">
    <source>
        <dbReference type="SAM" id="SignalP"/>
    </source>
</evidence>
<keyword evidence="1" id="KW-0732">Signal</keyword>
<protein>
    <recommendedName>
        <fullName evidence="2">Solute-binding protein family 3/N-terminal domain-containing protein</fullName>
    </recommendedName>
</protein>
<dbReference type="SUPFAM" id="SSF53850">
    <property type="entry name" value="Periplasmic binding protein-like II"/>
    <property type="match status" value="1"/>
</dbReference>
<keyword evidence="4" id="KW-1185">Reference proteome</keyword>
<dbReference type="Pfam" id="PF00497">
    <property type="entry name" value="SBP_bac_3"/>
    <property type="match status" value="1"/>
</dbReference>
<sequence length="249" mass="28517">MFGSSALFKAFVTLLMFVNVWAASAFAQNKPVIQVLTYEEAPFAKIKNNHKQGFIVDLVAELFKRAKLDYRLDFLPLKRILVTTRLNEYYCALPVERSQEREVTYKWVSPVLVSRYGLFSQTDNKLPLVTLNDAKPYVIGSFLGSGVAEYLQGQGFTVEVTARSEQNIRMLQHKRIDLWAAEIESAKQQMTKNNASLGKPELVFYTSIRAMACHRSIPDTALENLQSALTQMYQDGFMRKLYEKYNVPF</sequence>
<dbReference type="PANTHER" id="PTHR38834">
    <property type="entry name" value="PERIPLASMIC SUBSTRATE BINDING PROTEIN FAMILY 3"/>
    <property type="match status" value="1"/>
</dbReference>
<reference evidence="3" key="2">
    <citation type="submission" date="2020-09" db="EMBL/GenBank/DDBJ databases">
        <authorList>
            <person name="Sun Q."/>
            <person name="Ohkuma M."/>
        </authorList>
    </citation>
    <scope>NUCLEOTIDE SEQUENCE</scope>
    <source>
        <strain evidence="3">JCM 30804</strain>
    </source>
</reference>
<evidence type="ECO:0000313" key="4">
    <source>
        <dbReference type="Proteomes" id="UP000613743"/>
    </source>
</evidence>
<evidence type="ECO:0000313" key="3">
    <source>
        <dbReference type="EMBL" id="GGI86847.1"/>
    </source>
</evidence>
<dbReference type="EMBL" id="BMPZ01000007">
    <property type="protein sequence ID" value="GGI86847.1"/>
    <property type="molecule type" value="Genomic_DNA"/>
</dbReference>
<organism evidence="3 4">
    <name type="scientific">Shewanella gelidii</name>
    <dbReference type="NCBI Taxonomy" id="1642821"/>
    <lineage>
        <taxon>Bacteria</taxon>
        <taxon>Pseudomonadati</taxon>
        <taxon>Pseudomonadota</taxon>
        <taxon>Gammaproteobacteria</taxon>
        <taxon>Alteromonadales</taxon>
        <taxon>Shewanellaceae</taxon>
        <taxon>Shewanella</taxon>
    </lineage>
</organism>
<name>A0A917NBP7_9GAMM</name>
<feature type="domain" description="Solute-binding protein family 3/N-terminal" evidence="2">
    <location>
        <begin position="37"/>
        <end position="245"/>
    </location>
</feature>
<gene>
    <name evidence="3" type="ORF">GCM10009332_25200</name>
</gene>
<dbReference type="InterPro" id="IPR001638">
    <property type="entry name" value="Solute-binding_3/MltF_N"/>
</dbReference>
<dbReference type="Proteomes" id="UP000613743">
    <property type="component" value="Unassembled WGS sequence"/>
</dbReference>
<reference evidence="3" key="1">
    <citation type="journal article" date="2014" name="Int. J. Syst. Evol. Microbiol.">
        <title>Complete genome sequence of Corynebacterium casei LMG S-19264T (=DSM 44701T), isolated from a smear-ripened cheese.</title>
        <authorList>
            <consortium name="US DOE Joint Genome Institute (JGI-PGF)"/>
            <person name="Walter F."/>
            <person name="Albersmeier A."/>
            <person name="Kalinowski J."/>
            <person name="Ruckert C."/>
        </authorList>
    </citation>
    <scope>NUCLEOTIDE SEQUENCE</scope>
    <source>
        <strain evidence="3">JCM 30804</strain>
    </source>
</reference>
<proteinExistence type="predicted"/>
<evidence type="ECO:0000259" key="2">
    <source>
        <dbReference type="Pfam" id="PF00497"/>
    </source>
</evidence>
<feature type="signal peptide" evidence="1">
    <location>
        <begin position="1"/>
        <end position="27"/>
    </location>
</feature>